<dbReference type="InterPro" id="IPR029903">
    <property type="entry name" value="RmlD-like-bd"/>
</dbReference>
<dbReference type="InterPro" id="IPR011051">
    <property type="entry name" value="RmlC_Cupin_sf"/>
</dbReference>
<evidence type="ECO:0000313" key="2">
    <source>
        <dbReference type="EMBL" id="CUR55435.1"/>
    </source>
</evidence>
<reference evidence="2" key="1">
    <citation type="submission" date="2015-08" db="EMBL/GenBank/DDBJ databases">
        <authorList>
            <person name="Babu N.S."/>
            <person name="Beckwith C.J."/>
            <person name="Beseler K.G."/>
            <person name="Brison A."/>
            <person name="Carone J.V."/>
            <person name="Caskin T.P."/>
            <person name="Diamond M."/>
            <person name="Durham M.E."/>
            <person name="Foxe J.M."/>
            <person name="Go M."/>
            <person name="Henderson B.A."/>
            <person name="Jones I.B."/>
            <person name="McGettigan J.A."/>
            <person name="Micheletti S.J."/>
            <person name="Nasrallah M.E."/>
            <person name="Ortiz D."/>
            <person name="Piller C.R."/>
            <person name="Privatt S.R."/>
            <person name="Schneider S.L."/>
            <person name="Sharp S."/>
            <person name="Smith T.C."/>
            <person name="Stanton J.D."/>
            <person name="Ullery H.E."/>
            <person name="Wilson R.J."/>
            <person name="Serrano M.G."/>
            <person name="Buck G."/>
            <person name="Lee V."/>
            <person name="Wang Y."/>
            <person name="Carvalho R."/>
            <person name="Voegtly L."/>
            <person name="Shi R."/>
            <person name="Duckworth R."/>
            <person name="Johnson A."/>
            <person name="Loviza R."/>
            <person name="Walstead R."/>
            <person name="Shah Z."/>
            <person name="Kiflezghi M."/>
            <person name="Wade K."/>
            <person name="Ball S.L."/>
            <person name="Bradley K.W."/>
            <person name="Asai D.J."/>
            <person name="Bowman C.A."/>
            <person name="Russell D.A."/>
            <person name="Pope W.H."/>
            <person name="Jacobs-Sera D."/>
            <person name="Hendrix R.W."/>
            <person name="Hatfull G.F."/>
        </authorList>
    </citation>
    <scope>NUCLEOTIDE SEQUENCE</scope>
</reference>
<dbReference type="Gene3D" id="3.40.50.720">
    <property type="entry name" value="NAD(P)-binding Rossmann-like Domain"/>
    <property type="match status" value="1"/>
</dbReference>
<proteinExistence type="predicted"/>
<dbReference type="InterPro" id="IPR036291">
    <property type="entry name" value="NAD(P)-bd_dom_sf"/>
</dbReference>
<dbReference type="Pfam" id="PF04321">
    <property type="entry name" value="RmlD_sub_bind"/>
    <property type="match status" value="1"/>
</dbReference>
<feature type="domain" description="RmlD-like substrate binding" evidence="1">
    <location>
        <begin position="194"/>
        <end position="456"/>
    </location>
</feature>
<dbReference type="InterPro" id="IPR014710">
    <property type="entry name" value="RmlC-like_jellyroll"/>
</dbReference>
<sequence>MPRRADDGAPVMDLSVETTTIPGLLVLRTPVHADARGWFKEAWQRAKMVEAGLPDFGPVQANVSYNDRRGATRGIHAEPWDKLVSVATGRVFAAWVDLREGDSFGATVHLELDASVAVFVPRGVGNSYQTLEDATAYSYLVNQHWQPGTAYLALSLADPSAAIPWPVPLAEASISEKDQANPFLTEVTPMPARRTLIVGREGQLARALSAAHPEATVAGRSELDVTDPGAVAAWPWADYDVVLNASAYTAVDEAETAHGRPAAWALNATAVGHLAAAAREHGLTLVHFSTDYVFDGAVALHTETEPVSPLGVYGQSKAAGELAATGAPRHYVLRTSWLIGDGPNFVRTMVDLAGRGVAPAVVDDQVGRLTFTDELVRATNHLLDTRAAYGVYHVTNGGEPQSWHVIAQTVFKLAGGDAWSVTPVSTEEYAAGRPLAPRPRHSTLSLDKLEATGFVPVDGLDALTRYVRRS</sequence>
<dbReference type="PANTHER" id="PTHR10491:SF4">
    <property type="entry name" value="METHIONINE ADENOSYLTRANSFERASE 2 SUBUNIT BETA"/>
    <property type="match status" value="1"/>
</dbReference>
<dbReference type="Gene3D" id="2.60.120.10">
    <property type="entry name" value="Jelly Rolls"/>
    <property type="match status" value="1"/>
</dbReference>
<evidence type="ECO:0000259" key="1">
    <source>
        <dbReference type="Pfam" id="PF04321"/>
    </source>
</evidence>
<dbReference type="AlphaFoldDB" id="A0A2P2C0A1"/>
<dbReference type="PANTHER" id="PTHR10491">
    <property type="entry name" value="DTDP-4-DEHYDRORHAMNOSE REDUCTASE"/>
    <property type="match status" value="1"/>
</dbReference>
<dbReference type="CDD" id="cd05254">
    <property type="entry name" value="dTDP_HR_like_SDR_e"/>
    <property type="match status" value="1"/>
</dbReference>
<dbReference type="Gene3D" id="3.90.25.10">
    <property type="entry name" value="UDP-galactose 4-epimerase, domain 1"/>
    <property type="match status" value="1"/>
</dbReference>
<dbReference type="InterPro" id="IPR000888">
    <property type="entry name" value="RmlC-like"/>
</dbReference>
<accession>A0A2P2C0A1</accession>
<name>A0A2P2C0A1_9ZZZZ</name>
<dbReference type="Pfam" id="PF00908">
    <property type="entry name" value="dTDP_sugar_isom"/>
    <property type="match status" value="1"/>
</dbReference>
<protein>
    <submittedName>
        <fullName evidence="2">dTDP-4-keto-L-rhamnose reductase and dTDP-4-keto-6-deoxyglucose-3,5-epimerase</fullName>
    </submittedName>
</protein>
<organism evidence="2">
    <name type="scientific">metagenome</name>
    <dbReference type="NCBI Taxonomy" id="256318"/>
    <lineage>
        <taxon>unclassified sequences</taxon>
        <taxon>metagenomes</taxon>
    </lineage>
</organism>
<dbReference type="GO" id="GO:0019305">
    <property type="term" value="P:dTDP-rhamnose biosynthetic process"/>
    <property type="evidence" value="ECO:0007669"/>
    <property type="project" value="TreeGrafter"/>
</dbReference>
<dbReference type="GO" id="GO:0008830">
    <property type="term" value="F:dTDP-4-dehydrorhamnose 3,5-epimerase activity"/>
    <property type="evidence" value="ECO:0007669"/>
    <property type="project" value="InterPro"/>
</dbReference>
<dbReference type="GO" id="GO:0008831">
    <property type="term" value="F:dTDP-4-dehydrorhamnose reductase activity"/>
    <property type="evidence" value="ECO:0007669"/>
    <property type="project" value="TreeGrafter"/>
</dbReference>
<dbReference type="EMBL" id="CZKA01000020">
    <property type="protein sequence ID" value="CUR55435.1"/>
    <property type="molecule type" value="Genomic_DNA"/>
</dbReference>
<dbReference type="SUPFAM" id="SSF51182">
    <property type="entry name" value="RmlC-like cupins"/>
    <property type="match status" value="1"/>
</dbReference>
<dbReference type="InterPro" id="IPR005913">
    <property type="entry name" value="dTDP_dehydrorham_reduct"/>
</dbReference>
<dbReference type="GO" id="GO:0005829">
    <property type="term" value="C:cytosol"/>
    <property type="evidence" value="ECO:0007669"/>
    <property type="project" value="TreeGrafter"/>
</dbReference>
<gene>
    <name evidence="2" type="ORF">NOCA2270070</name>
</gene>
<dbReference type="SUPFAM" id="SSF51735">
    <property type="entry name" value="NAD(P)-binding Rossmann-fold domains"/>
    <property type="match status" value="1"/>
</dbReference>